<evidence type="ECO:0000256" key="3">
    <source>
        <dbReference type="PIRNR" id="PIRNR028729"/>
    </source>
</evidence>
<protein>
    <recommendedName>
        <fullName evidence="7">SKP1-like protein</fullName>
    </recommendedName>
</protein>
<gene>
    <name evidence="6" type="ORF">PCAR00345_LOCUS31178</name>
</gene>
<dbReference type="Pfam" id="PF01466">
    <property type="entry name" value="Skp1"/>
    <property type="match status" value="1"/>
</dbReference>
<evidence type="ECO:0000259" key="4">
    <source>
        <dbReference type="Pfam" id="PF01466"/>
    </source>
</evidence>
<feature type="domain" description="SKP1 component dimerisation" evidence="4">
    <location>
        <begin position="107"/>
        <end position="135"/>
    </location>
</feature>
<dbReference type="InterPro" id="IPR016073">
    <property type="entry name" value="Skp1_comp_POZ"/>
</dbReference>
<organism evidence="6">
    <name type="scientific">Chrysotila carterae</name>
    <name type="common">Marine alga</name>
    <name type="synonym">Syracosphaera carterae</name>
    <dbReference type="NCBI Taxonomy" id="13221"/>
    <lineage>
        <taxon>Eukaryota</taxon>
        <taxon>Haptista</taxon>
        <taxon>Haptophyta</taxon>
        <taxon>Prymnesiophyceae</taxon>
        <taxon>Isochrysidales</taxon>
        <taxon>Isochrysidaceae</taxon>
        <taxon>Chrysotila</taxon>
    </lineage>
</organism>
<name>A0A7S4F886_CHRCT</name>
<dbReference type="GO" id="GO:0016567">
    <property type="term" value="P:protein ubiquitination"/>
    <property type="evidence" value="ECO:0007669"/>
    <property type="project" value="UniProtKB-UniPathway"/>
</dbReference>
<comment type="similarity">
    <text evidence="1 3">Belongs to the SKP1 family.</text>
</comment>
<dbReference type="Gene3D" id="3.30.710.10">
    <property type="entry name" value="Potassium Channel Kv1.1, Chain A"/>
    <property type="match status" value="1"/>
</dbReference>
<comment type="pathway">
    <text evidence="3">Protein modification; protein ubiquitination.</text>
</comment>
<evidence type="ECO:0000256" key="1">
    <source>
        <dbReference type="ARBA" id="ARBA00009993"/>
    </source>
</evidence>
<dbReference type="SMART" id="SM00512">
    <property type="entry name" value="Skp1"/>
    <property type="match status" value="1"/>
</dbReference>
<dbReference type="AlphaFoldDB" id="A0A7S4F886"/>
<dbReference type="PANTHER" id="PTHR11165">
    <property type="entry name" value="SKP1"/>
    <property type="match status" value="1"/>
</dbReference>
<dbReference type="SUPFAM" id="SSF54695">
    <property type="entry name" value="POZ domain"/>
    <property type="match status" value="1"/>
</dbReference>
<reference evidence="6" key="1">
    <citation type="submission" date="2021-01" db="EMBL/GenBank/DDBJ databases">
        <authorList>
            <person name="Corre E."/>
            <person name="Pelletier E."/>
            <person name="Niang G."/>
            <person name="Scheremetjew M."/>
            <person name="Finn R."/>
            <person name="Kale V."/>
            <person name="Holt S."/>
            <person name="Cochrane G."/>
            <person name="Meng A."/>
            <person name="Brown T."/>
            <person name="Cohen L."/>
        </authorList>
    </citation>
    <scope>NUCLEOTIDE SEQUENCE</scope>
    <source>
        <strain evidence="6">CCMP645</strain>
    </source>
</reference>
<dbReference type="UniPathway" id="UPA00143"/>
<dbReference type="InterPro" id="IPR036296">
    <property type="entry name" value="SKP1-like_dim_sf"/>
</dbReference>
<accession>A0A7S4F886</accession>
<dbReference type="SUPFAM" id="SSF81382">
    <property type="entry name" value="Skp1 dimerisation domain-like"/>
    <property type="match status" value="1"/>
</dbReference>
<keyword evidence="2 3" id="KW-0833">Ubl conjugation pathway</keyword>
<evidence type="ECO:0000313" key="6">
    <source>
        <dbReference type="EMBL" id="CAE0778539.1"/>
    </source>
</evidence>
<dbReference type="InterPro" id="IPR016072">
    <property type="entry name" value="Skp1_comp_dimer"/>
</dbReference>
<dbReference type="EMBL" id="HBIZ01048711">
    <property type="protein sequence ID" value="CAE0778539.1"/>
    <property type="molecule type" value="Transcribed_RNA"/>
</dbReference>
<evidence type="ECO:0008006" key="7">
    <source>
        <dbReference type="Google" id="ProtNLM"/>
    </source>
</evidence>
<dbReference type="InterPro" id="IPR001232">
    <property type="entry name" value="SKP1-like"/>
</dbReference>
<dbReference type="InterPro" id="IPR011333">
    <property type="entry name" value="SKP1/BTB/POZ_sf"/>
</dbReference>
<dbReference type="CDD" id="cd18322">
    <property type="entry name" value="BTB_POZ_SKP1"/>
    <property type="match status" value="1"/>
</dbReference>
<dbReference type="PIRSF" id="PIRSF028729">
    <property type="entry name" value="E3_ubiquit_lig_SCF_Skp"/>
    <property type="match status" value="1"/>
</dbReference>
<feature type="domain" description="SKP1 component POZ" evidence="5">
    <location>
        <begin position="10"/>
        <end position="67"/>
    </location>
</feature>
<sequence>MADESEFGLVKLKSSDEEVFEVPFDLACMSLMVKGALENTSGDEPVSLQKVTSKTMLRVIEYCKYHLSAEKEGRSESEIAAWDKKFIEVDDAVLYDVMMAGNFLEIKGLLHLACKTIADMIRGNPPDWVKERFNIIEVASAPAATA</sequence>
<dbReference type="InterPro" id="IPR016897">
    <property type="entry name" value="SKP1"/>
</dbReference>
<evidence type="ECO:0000259" key="5">
    <source>
        <dbReference type="Pfam" id="PF03931"/>
    </source>
</evidence>
<proteinExistence type="inferred from homology"/>
<dbReference type="GO" id="GO:0006511">
    <property type="term" value="P:ubiquitin-dependent protein catabolic process"/>
    <property type="evidence" value="ECO:0007669"/>
    <property type="project" value="InterPro"/>
</dbReference>
<dbReference type="Pfam" id="PF03931">
    <property type="entry name" value="Skp1_POZ"/>
    <property type="match status" value="1"/>
</dbReference>
<evidence type="ECO:0000256" key="2">
    <source>
        <dbReference type="ARBA" id="ARBA00022786"/>
    </source>
</evidence>